<dbReference type="Gene3D" id="1.10.510.10">
    <property type="entry name" value="Transferase(Phosphotransferase) domain 1"/>
    <property type="match status" value="1"/>
</dbReference>
<evidence type="ECO:0000256" key="6">
    <source>
        <dbReference type="ARBA" id="ARBA00022777"/>
    </source>
</evidence>
<feature type="compositionally biased region" description="Basic and acidic residues" evidence="11">
    <location>
        <begin position="332"/>
        <end position="352"/>
    </location>
</feature>
<keyword evidence="3" id="KW-0723">Serine/threonine-protein kinase</keyword>
<comment type="similarity">
    <text evidence="1">Belongs to the protein kinase superfamily. TKL Ser/Thr protein kinase family. RAF subfamily.</text>
</comment>
<proteinExistence type="inferred from homology"/>
<evidence type="ECO:0000256" key="9">
    <source>
        <dbReference type="ARBA" id="ARBA00048679"/>
    </source>
</evidence>
<dbReference type="EC" id="2.7.11.1" evidence="2"/>
<sequence length="894" mass="99625">MQLFRQLPILDSLPRIYCCGVDCKASFDGGGNGNWIDLELDVGFVGQVVSQCSEAECPWVIALLLLLLLLLLFLEFSNNGTTLDLVLHLLVSLTVRGWVVGGGRKSCAYQFIGLNVIVQEKRLKEHFEDIPTLDELYALGVEGFRGDIILVDTEKDKKLSMLKQLIVALVKGLSSNPAAMIKKIAGLVSDFYKRPNLELSPVKAALEETSHAFDNRGVQMLGQIKHGSCRPRAILFKVLADTVGLESTLMVGLPNEEAVESVDSYHHMSVIVVLNSMELLVDLMRFPGMLIPRSTKAIYMTHISAAGESDSAENDSCDSPLEPNSPLYGVSERIDSDSTEKDEGLQYQRRLEASSNAAGPSMRNRMLRSSTSLDRKLSLSHSEPNIATTFWRRSRRKVIAEQRTASSSPEHPSVRSRARSMLGGDRKLYGDFVDDIATSRSEGASTSETRRPRRRSISITPEIGDDIVRLMFTLFYLLTSAEVSDFDHNGREEISGGMSPLYAHPREQMNQKAISLPSSPHEFRSQTTDRGGTSDSKVSAETVSTWIKVLESPMFQNKPLLPYQEWNIDYRELTVGTRVGIGFFGEVFRGIWNGTDVAIKVFLEQDLTAENMEDFCNEISILSRLRHPNDVGEPTDASSFAVILFLGACTKPPHLSMVTEYMEMGSLYYLIHLSGQKKKLSWRRKLKMLRDISRLASGDIFPSFLQGNNGNETIVSPSRLISLLQSVHKGTAASSIILLQLTSVFCRGLMCIHRMKIVHRDIKSANCLVNKHWTVKICDFGLSRIMSDSTMSDSSSAGTPEWMAPELIRNEPFSEKCDIFSLGVIMWELCTLNRPWQGTPPERVVYAVANEGSRLEIPEGPLGRLIADCWAEPQDRPSCEEILTRLLDCEYALG</sequence>
<protein>
    <recommendedName>
        <fullName evidence="2">non-specific serine/threonine protein kinase</fullName>
        <ecNumber evidence="2">2.7.11.1</ecNumber>
    </recommendedName>
</protein>
<comment type="caution">
    <text evidence="13">The sequence shown here is derived from an EMBL/GenBank/DDBJ whole genome shotgun (WGS) entry which is preliminary data.</text>
</comment>
<dbReference type="Gene3D" id="3.30.200.20">
    <property type="entry name" value="Phosphorylase Kinase, domain 1"/>
    <property type="match status" value="1"/>
</dbReference>
<name>A0A6A4LAK6_9ERIC</name>
<feature type="region of interest" description="Disordered" evidence="11">
    <location>
        <begin position="309"/>
        <end position="379"/>
    </location>
</feature>
<evidence type="ECO:0000256" key="3">
    <source>
        <dbReference type="ARBA" id="ARBA00022527"/>
    </source>
</evidence>
<evidence type="ECO:0000313" key="14">
    <source>
        <dbReference type="Proteomes" id="UP000428333"/>
    </source>
</evidence>
<evidence type="ECO:0000256" key="7">
    <source>
        <dbReference type="ARBA" id="ARBA00022840"/>
    </source>
</evidence>
<evidence type="ECO:0000256" key="4">
    <source>
        <dbReference type="ARBA" id="ARBA00022679"/>
    </source>
</evidence>
<dbReference type="SUPFAM" id="SSF56112">
    <property type="entry name" value="Protein kinase-like (PK-like)"/>
    <property type="match status" value="1"/>
</dbReference>
<dbReference type="InterPro" id="IPR011009">
    <property type="entry name" value="Kinase-like_dom_sf"/>
</dbReference>
<feature type="compositionally biased region" description="Polar residues" evidence="11">
    <location>
        <begin position="525"/>
        <end position="537"/>
    </location>
</feature>
<dbReference type="PROSITE" id="PS50011">
    <property type="entry name" value="PROTEIN_KINASE_DOM"/>
    <property type="match status" value="1"/>
</dbReference>
<dbReference type="PROSITE" id="PS00107">
    <property type="entry name" value="PROTEIN_KINASE_ATP"/>
    <property type="match status" value="1"/>
</dbReference>
<dbReference type="GO" id="GO:0005737">
    <property type="term" value="C:cytoplasm"/>
    <property type="evidence" value="ECO:0007669"/>
    <property type="project" value="TreeGrafter"/>
</dbReference>
<organism evidence="13 14">
    <name type="scientific">Rhododendron williamsianum</name>
    <dbReference type="NCBI Taxonomy" id="262921"/>
    <lineage>
        <taxon>Eukaryota</taxon>
        <taxon>Viridiplantae</taxon>
        <taxon>Streptophyta</taxon>
        <taxon>Embryophyta</taxon>
        <taxon>Tracheophyta</taxon>
        <taxon>Spermatophyta</taxon>
        <taxon>Magnoliopsida</taxon>
        <taxon>eudicotyledons</taxon>
        <taxon>Gunneridae</taxon>
        <taxon>Pentapetalae</taxon>
        <taxon>asterids</taxon>
        <taxon>Ericales</taxon>
        <taxon>Ericaceae</taxon>
        <taxon>Ericoideae</taxon>
        <taxon>Rhodoreae</taxon>
        <taxon>Rhododendron</taxon>
    </lineage>
</organism>
<dbReference type="PROSITE" id="PS00108">
    <property type="entry name" value="PROTEIN_KINASE_ST"/>
    <property type="match status" value="1"/>
</dbReference>
<feature type="domain" description="Protein kinase" evidence="12">
    <location>
        <begin position="573"/>
        <end position="893"/>
    </location>
</feature>
<feature type="region of interest" description="Disordered" evidence="11">
    <location>
        <begin position="401"/>
        <end position="420"/>
    </location>
</feature>
<evidence type="ECO:0000313" key="13">
    <source>
        <dbReference type="EMBL" id="KAE9457566.1"/>
    </source>
</evidence>
<dbReference type="InterPro" id="IPR017441">
    <property type="entry name" value="Protein_kinase_ATP_BS"/>
</dbReference>
<keyword evidence="4" id="KW-0808">Transferase</keyword>
<dbReference type="PANTHER" id="PTHR23257:SF821">
    <property type="entry name" value="ATP BINDING PROTEIN"/>
    <property type="match status" value="1"/>
</dbReference>
<evidence type="ECO:0000256" key="11">
    <source>
        <dbReference type="SAM" id="MobiDB-lite"/>
    </source>
</evidence>
<dbReference type="Proteomes" id="UP000428333">
    <property type="component" value="Linkage Group LG06"/>
</dbReference>
<feature type="non-terminal residue" evidence="13">
    <location>
        <position position="1"/>
    </location>
</feature>
<dbReference type="Pfam" id="PF07714">
    <property type="entry name" value="PK_Tyr_Ser-Thr"/>
    <property type="match status" value="1"/>
</dbReference>
<dbReference type="EMBL" id="QEFC01001481">
    <property type="protein sequence ID" value="KAE9457566.1"/>
    <property type="molecule type" value="Genomic_DNA"/>
</dbReference>
<feature type="region of interest" description="Disordered" evidence="11">
    <location>
        <begin position="518"/>
        <end position="537"/>
    </location>
</feature>
<keyword evidence="5 10" id="KW-0547">Nucleotide-binding</keyword>
<dbReference type="FunFam" id="3.30.200.20:FF:000060">
    <property type="entry name" value="Serine/threonine-protein kinase isoform 1"/>
    <property type="match status" value="1"/>
</dbReference>
<keyword evidence="6" id="KW-0418">Kinase</keyword>
<dbReference type="AlphaFoldDB" id="A0A6A4LAK6"/>
<keyword evidence="14" id="KW-1185">Reference proteome</keyword>
<evidence type="ECO:0000256" key="2">
    <source>
        <dbReference type="ARBA" id="ARBA00012513"/>
    </source>
</evidence>
<dbReference type="SMART" id="SM00220">
    <property type="entry name" value="S_TKc"/>
    <property type="match status" value="1"/>
</dbReference>
<evidence type="ECO:0000256" key="1">
    <source>
        <dbReference type="ARBA" id="ARBA00010507"/>
    </source>
</evidence>
<dbReference type="InterPro" id="IPR008271">
    <property type="entry name" value="Ser/Thr_kinase_AS"/>
</dbReference>
<dbReference type="OrthoDB" id="339325at2759"/>
<dbReference type="GO" id="GO:0004674">
    <property type="term" value="F:protein serine/threonine kinase activity"/>
    <property type="evidence" value="ECO:0007669"/>
    <property type="project" value="UniProtKB-KW"/>
</dbReference>
<accession>A0A6A4LAK6</accession>
<dbReference type="PANTHER" id="PTHR23257">
    <property type="entry name" value="SERINE-THREONINE PROTEIN KINASE"/>
    <property type="match status" value="1"/>
</dbReference>
<feature type="binding site" evidence="10">
    <location>
        <position position="600"/>
    </location>
    <ligand>
        <name>ATP</name>
        <dbReference type="ChEBI" id="CHEBI:30616"/>
    </ligand>
</feature>
<evidence type="ECO:0000256" key="5">
    <source>
        <dbReference type="ARBA" id="ARBA00022741"/>
    </source>
</evidence>
<comment type="catalytic activity">
    <reaction evidence="9">
        <text>L-seryl-[protein] + ATP = O-phospho-L-seryl-[protein] + ADP + H(+)</text>
        <dbReference type="Rhea" id="RHEA:17989"/>
        <dbReference type="Rhea" id="RHEA-COMP:9863"/>
        <dbReference type="Rhea" id="RHEA-COMP:11604"/>
        <dbReference type="ChEBI" id="CHEBI:15378"/>
        <dbReference type="ChEBI" id="CHEBI:29999"/>
        <dbReference type="ChEBI" id="CHEBI:30616"/>
        <dbReference type="ChEBI" id="CHEBI:83421"/>
        <dbReference type="ChEBI" id="CHEBI:456216"/>
        <dbReference type="EC" id="2.7.11.1"/>
    </reaction>
</comment>
<dbReference type="InterPro" id="IPR000719">
    <property type="entry name" value="Prot_kinase_dom"/>
</dbReference>
<dbReference type="InterPro" id="IPR055164">
    <property type="entry name" value="EDR1/CTR1/ARMC3-like_pept-like"/>
</dbReference>
<dbReference type="GO" id="GO:0005524">
    <property type="term" value="F:ATP binding"/>
    <property type="evidence" value="ECO:0007669"/>
    <property type="project" value="UniProtKB-UniRule"/>
</dbReference>
<dbReference type="GO" id="GO:0007165">
    <property type="term" value="P:signal transduction"/>
    <property type="evidence" value="ECO:0007669"/>
    <property type="project" value="TreeGrafter"/>
</dbReference>
<evidence type="ECO:0000256" key="8">
    <source>
        <dbReference type="ARBA" id="ARBA00047899"/>
    </source>
</evidence>
<dbReference type="InterPro" id="IPR050167">
    <property type="entry name" value="Ser_Thr_protein_kinase"/>
</dbReference>
<evidence type="ECO:0000256" key="10">
    <source>
        <dbReference type="PROSITE-ProRule" id="PRU10141"/>
    </source>
</evidence>
<reference evidence="13 14" key="1">
    <citation type="journal article" date="2019" name="Genome Biol. Evol.">
        <title>The Rhododendron genome and chromosomal organization provide insight into shared whole-genome duplications across the heath family (Ericaceae).</title>
        <authorList>
            <person name="Soza V.L."/>
            <person name="Lindsley D."/>
            <person name="Waalkes A."/>
            <person name="Ramage E."/>
            <person name="Patwardhan R.P."/>
            <person name="Burton J.N."/>
            <person name="Adey A."/>
            <person name="Kumar A."/>
            <person name="Qiu R."/>
            <person name="Shendure J."/>
            <person name="Hall B."/>
        </authorList>
    </citation>
    <scope>NUCLEOTIDE SEQUENCE [LARGE SCALE GENOMIC DNA]</scope>
    <source>
        <strain evidence="13">RSF 1966-606</strain>
    </source>
</reference>
<dbReference type="CDD" id="cd13999">
    <property type="entry name" value="STKc_MAP3K-like"/>
    <property type="match status" value="1"/>
</dbReference>
<dbReference type="Pfam" id="PF14381">
    <property type="entry name" value="EDR1_CTR1_ARMC3_pept"/>
    <property type="match status" value="1"/>
</dbReference>
<keyword evidence="7 10" id="KW-0067">ATP-binding</keyword>
<dbReference type="InterPro" id="IPR001245">
    <property type="entry name" value="Ser-Thr/Tyr_kinase_cat_dom"/>
</dbReference>
<gene>
    <name evidence="13" type="ORF">C3L33_10540</name>
</gene>
<evidence type="ECO:0000259" key="12">
    <source>
        <dbReference type="PROSITE" id="PS50011"/>
    </source>
</evidence>
<comment type="catalytic activity">
    <reaction evidence="8">
        <text>L-threonyl-[protein] + ATP = O-phospho-L-threonyl-[protein] + ADP + H(+)</text>
        <dbReference type="Rhea" id="RHEA:46608"/>
        <dbReference type="Rhea" id="RHEA-COMP:11060"/>
        <dbReference type="Rhea" id="RHEA-COMP:11605"/>
        <dbReference type="ChEBI" id="CHEBI:15378"/>
        <dbReference type="ChEBI" id="CHEBI:30013"/>
        <dbReference type="ChEBI" id="CHEBI:30616"/>
        <dbReference type="ChEBI" id="CHEBI:61977"/>
        <dbReference type="ChEBI" id="CHEBI:456216"/>
        <dbReference type="EC" id="2.7.11.1"/>
    </reaction>
</comment>